<dbReference type="Gene3D" id="3.40.630.30">
    <property type="match status" value="1"/>
</dbReference>
<feature type="domain" description="N-acetyltransferase" evidence="3">
    <location>
        <begin position="1"/>
        <end position="143"/>
    </location>
</feature>
<dbReference type="Proteomes" id="UP000215059">
    <property type="component" value="Unassembled WGS sequence"/>
</dbReference>
<dbReference type="OrthoDB" id="9797826at2"/>
<evidence type="ECO:0000256" key="2">
    <source>
        <dbReference type="ARBA" id="ARBA00023315"/>
    </source>
</evidence>
<evidence type="ECO:0000259" key="3">
    <source>
        <dbReference type="PROSITE" id="PS51186"/>
    </source>
</evidence>
<evidence type="ECO:0000313" key="5">
    <source>
        <dbReference type="Proteomes" id="UP000215059"/>
    </source>
</evidence>
<dbReference type="InterPro" id="IPR050832">
    <property type="entry name" value="Bact_Acetyltransf"/>
</dbReference>
<name>A0A235FEG7_9BACL</name>
<dbReference type="CDD" id="cd04301">
    <property type="entry name" value="NAT_SF"/>
    <property type="match status" value="1"/>
</dbReference>
<dbReference type="InterPro" id="IPR000182">
    <property type="entry name" value="GNAT_dom"/>
</dbReference>
<accession>A0A235FEG7</accession>
<sequence>MVIREAQKGDIPELAVLMGDLGYPTEEEQMKNRFEKINHDPNYHTLVADEDGVLLGMVGMFRGYAYEKDELYVRIIALVVKEEHRNKRIGKQLINSAEEWAQKQGINKLAVNTGKRRVDSHHFYRSKGFEDTGAGFYKTLQGK</sequence>
<dbReference type="Pfam" id="PF00583">
    <property type="entry name" value="Acetyltransf_1"/>
    <property type="match status" value="1"/>
</dbReference>
<dbReference type="GO" id="GO:0016747">
    <property type="term" value="F:acyltransferase activity, transferring groups other than amino-acyl groups"/>
    <property type="evidence" value="ECO:0007669"/>
    <property type="project" value="InterPro"/>
</dbReference>
<proteinExistence type="predicted"/>
<dbReference type="SUPFAM" id="SSF55729">
    <property type="entry name" value="Acyl-CoA N-acyltransferases (Nat)"/>
    <property type="match status" value="1"/>
</dbReference>
<keyword evidence="1" id="KW-0808">Transferase</keyword>
<dbReference type="InterPro" id="IPR016181">
    <property type="entry name" value="Acyl_CoA_acyltransferase"/>
</dbReference>
<reference evidence="4 5" key="1">
    <citation type="submission" date="2017-07" db="EMBL/GenBank/DDBJ databases">
        <title>Fictibacillus sp. nov. GDSW-R2A3 Genome sequencing and assembly.</title>
        <authorList>
            <person name="Mayilraj S."/>
        </authorList>
    </citation>
    <scope>NUCLEOTIDE SEQUENCE [LARGE SCALE GENOMIC DNA]</scope>
    <source>
        <strain evidence="4 5">GDSW-R2A3</strain>
    </source>
</reference>
<dbReference type="AlphaFoldDB" id="A0A235FEG7"/>
<keyword evidence="2" id="KW-0012">Acyltransferase</keyword>
<gene>
    <name evidence="4" type="ORF">CGZ90_05700</name>
</gene>
<keyword evidence="5" id="KW-1185">Reference proteome</keyword>
<evidence type="ECO:0000313" key="4">
    <source>
        <dbReference type="EMBL" id="OYD59383.1"/>
    </source>
</evidence>
<comment type="caution">
    <text evidence="4">The sequence shown here is derived from an EMBL/GenBank/DDBJ whole genome shotgun (WGS) entry which is preliminary data.</text>
</comment>
<evidence type="ECO:0000256" key="1">
    <source>
        <dbReference type="ARBA" id="ARBA00022679"/>
    </source>
</evidence>
<dbReference type="EMBL" id="NOII01000001">
    <property type="protein sequence ID" value="OYD59383.1"/>
    <property type="molecule type" value="Genomic_DNA"/>
</dbReference>
<dbReference type="PANTHER" id="PTHR43877">
    <property type="entry name" value="AMINOALKYLPHOSPHONATE N-ACETYLTRANSFERASE-RELATED-RELATED"/>
    <property type="match status" value="1"/>
</dbReference>
<dbReference type="RefSeq" id="WP_094251344.1">
    <property type="nucleotide sequence ID" value="NZ_JBHLXL010000001.1"/>
</dbReference>
<dbReference type="PROSITE" id="PS51186">
    <property type="entry name" value="GNAT"/>
    <property type="match status" value="1"/>
</dbReference>
<dbReference type="PANTHER" id="PTHR43877:SF2">
    <property type="entry name" value="AMINOALKYLPHOSPHONATE N-ACETYLTRANSFERASE-RELATED"/>
    <property type="match status" value="1"/>
</dbReference>
<protein>
    <recommendedName>
        <fullName evidence="3">N-acetyltransferase domain-containing protein</fullName>
    </recommendedName>
</protein>
<organism evidence="4 5">
    <name type="scientific">Fictibacillus aquaticus</name>
    <dbReference type="NCBI Taxonomy" id="2021314"/>
    <lineage>
        <taxon>Bacteria</taxon>
        <taxon>Bacillati</taxon>
        <taxon>Bacillota</taxon>
        <taxon>Bacilli</taxon>
        <taxon>Bacillales</taxon>
        <taxon>Fictibacillaceae</taxon>
        <taxon>Fictibacillus</taxon>
    </lineage>
</organism>